<feature type="compositionally biased region" description="Low complexity" evidence="8">
    <location>
        <begin position="63"/>
        <end position="72"/>
    </location>
</feature>
<sequence length="420" mass="43903">MNEAIAGMNMFDLGGQFLRVGRCITPPEALTYLQPQTQAALPTAAAQAAAAVTAKVMAAEASGAGKSQGSGSNSPRPMSPATLMQPSMATLSVASPVVTTAPPTIVNPTLAPPSLAVPPPPVAIAKPQLYNPPPPVAPAPPPMQYGYGVPPPPMNGYPVVPPPSVPPASVPPVPPPTLHRGFGGFAHPAAPVPPTSVPPPTTLPPSVPPLTHMMPPPPPPAPPSSAPKGERSFEEKMERILERTKAKQEAKLSLPVTFGAIDPLFAPKDPLENNEESGDMLAITGKSNQDVQSMALALIGDNAVALKGKQAAGQGDSAEPQKKKKRVVEPKKIQPKVSPDEIDEYLEEEIKEECSKYGDVQEVVIANDQGAGIVKIFVRFADPKQVDAARAALDKRFFGGHTVSAEVYDQAMFDHNDLSG</sequence>
<evidence type="ECO:0000313" key="11">
    <source>
        <dbReference type="Proteomes" id="UP000230423"/>
    </source>
</evidence>
<evidence type="ECO:0000256" key="2">
    <source>
        <dbReference type="ARBA" id="ARBA00005987"/>
    </source>
</evidence>
<keyword evidence="6" id="KW-0539">Nucleus</keyword>
<evidence type="ECO:0000256" key="4">
    <source>
        <dbReference type="ARBA" id="ARBA00022884"/>
    </source>
</evidence>
<dbReference type="InterPro" id="IPR035979">
    <property type="entry name" value="RBD_domain_sf"/>
</dbReference>
<keyword evidence="4 7" id="KW-0694">RNA-binding</keyword>
<dbReference type="InterPro" id="IPR000504">
    <property type="entry name" value="RRM_dom"/>
</dbReference>
<dbReference type="PANTHER" id="PTHR47330">
    <property type="entry name" value="POLY(U)-BINDING-SPLICING FACTOR PUF60-B-RELATED"/>
    <property type="match status" value="1"/>
</dbReference>
<name>A0A2G9UQU7_TELCI</name>
<comment type="similarity">
    <text evidence="2">Belongs to the RRM half pint family.</text>
</comment>
<dbReference type="Pfam" id="PF00076">
    <property type="entry name" value="RRM_1"/>
    <property type="match status" value="1"/>
</dbReference>
<evidence type="ECO:0000256" key="8">
    <source>
        <dbReference type="SAM" id="MobiDB-lite"/>
    </source>
</evidence>
<keyword evidence="3" id="KW-0507">mRNA processing</keyword>
<dbReference type="GO" id="GO:0000381">
    <property type="term" value="P:regulation of alternative mRNA splicing, via spliceosome"/>
    <property type="evidence" value="ECO:0007669"/>
    <property type="project" value="TreeGrafter"/>
</dbReference>
<evidence type="ECO:0000259" key="9">
    <source>
        <dbReference type="PROSITE" id="PS50102"/>
    </source>
</evidence>
<dbReference type="PROSITE" id="PS50102">
    <property type="entry name" value="RRM"/>
    <property type="match status" value="1"/>
</dbReference>
<dbReference type="OrthoDB" id="5807748at2759"/>
<dbReference type="GO" id="GO:0071013">
    <property type="term" value="C:catalytic step 2 spliceosome"/>
    <property type="evidence" value="ECO:0007669"/>
    <property type="project" value="TreeGrafter"/>
</dbReference>
<reference evidence="10 11" key="1">
    <citation type="submission" date="2015-09" db="EMBL/GenBank/DDBJ databases">
        <title>Draft genome of the parasitic nematode Teladorsagia circumcincta isolate WARC Sus (inbred).</title>
        <authorList>
            <person name="Mitreva M."/>
        </authorList>
    </citation>
    <scope>NUCLEOTIDE SEQUENCE [LARGE SCALE GENOMIC DNA]</scope>
    <source>
        <strain evidence="10 11">S</strain>
    </source>
</reference>
<gene>
    <name evidence="10" type="ORF">TELCIR_05435</name>
</gene>
<feature type="region of interest" description="Disordered" evidence="8">
    <location>
        <begin position="188"/>
        <end position="235"/>
    </location>
</feature>
<feature type="region of interest" description="Disordered" evidence="8">
    <location>
        <begin position="63"/>
        <end position="83"/>
    </location>
</feature>
<evidence type="ECO:0000256" key="1">
    <source>
        <dbReference type="ARBA" id="ARBA00004123"/>
    </source>
</evidence>
<evidence type="ECO:0000256" key="6">
    <source>
        <dbReference type="ARBA" id="ARBA00023242"/>
    </source>
</evidence>
<keyword evidence="11" id="KW-1185">Reference proteome</keyword>
<dbReference type="Proteomes" id="UP000230423">
    <property type="component" value="Unassembled WGS sequence"/>
</dbReference>
<keyword evidence="5" id="KW-0508">mRNA splicing</keyword>
<dbReference type="Gene3D" id="3.30.70.330">
    <property type="match status" value="1"/>
</dbReference>
<comment type="subcellular location">
    <subcellularLocation>
        <location evidence="1">Nucleus</location>
    </subcellularLocation>
</comment>
<accession>A0A2G9UQU7</accession>
<evidence type="ECO:0000256" key="7">
    <source>
        <dbReference type="PROSITE-ProRule" id="PRU00176"/>
    </source>
</evidence>
<organism evidence="10 11">
    <name type="scientific">Teladorsagia circumcincta</name>
    <name type="common">Brown stomach worm</name>
    <name type="synonym">Ostertagia circumcincta</name>
    <dbReference type="NCBI Taxonomy" id="45464"/>
    <lineage>
        <taxon>Eukaryota</taxon>
        <taxon>Metazoa</taxon>
        <taxon>Ecdysozoa</taxon>
        <taxon>Nematoda</taxon>
        <taxon>Chromadorea</taxon>
        <taxon>Rhabditida</taxon>
        <taxon>Rhabditina</taxon>
        <taxon>Rhabditomorpha</taxon>
        <taxon>Strongyloidea</taxon>
        <taxon>Trichostrongylidae</taxon>
        <taxon>Teladorsagia</taxon>
    </lineage>
</organism>
<dbReference type="GO" id="GO:0000380">
    <property type="term" value="P:alternative mRNA splicing, via spliceosome"/>
    <property type="evidence" value="ECO:0007669"/>
    <property type="project" value="TreeGrafter"/>
</dbReference>
<dbReference type="FunFam" id="3.30.70.330:FF:000382">
    <property type="entry name" value="G-patch domain-containing protein"/>
    <property type="match status" value="1"/>
</dbReference>
<feature type="compositionally biased region" description="Pro residues" evidence="8">
    <location>
        <begin position="190"/>
        <end position="225"/>
    </location>
</feature>
<dbReference type="GO" id="GO:0006376">
    <property type="term" value="P:mRNA splice site recognition"/>
    <property type="evidence" value="ECO:0007669"/>
    <property type="project" value="TreeGrafter"/>
</dbReference>
<evidence type="ECO:0000256" key="5">
    <source>
        <dbReference type="ARBA" id="ARBA00023187"/>
    </source>
</evidence>
<dbReference type="PRINTS" id="PR01217">
    <property type="entry name" value="PRICHEXTENSN"/>
</dbReference>
<evidence type="ECO:0000313" key="10">
    <source>
        <dbReference type="EMBL" id="PIO72628.1"/>
    </source>
</evidence>
<proteinExistence type="inferred from homology"/>
<dbReference type="PANTHER" id="PTHR47330:SF1">
    <property type="entry name" value="POLY(U)-BINDING-SPLICING FACTOR PUF60"/>
    <property type="match status" value="1"/>
</dbReference>
<dbReference type="GO" id="GO:0071011">
    <property type="term" value="C:precatalytic spliceosome"/>
    <property type="evidence" value="ECO:0007669"/>
    <property type="project" value="TreeGrafter"/>
</dbReference>
<feature type="region of interest" description="Disordered" evidence="8">
    <location>
        <begin position="310"/>
        <end position="340"/>
    </location>
</feature>
<protein>
    <submittedName>
        <fullName evidence="10">Poly-U binding splicing factor, half-pint family</fullName>
    </submittedName>
</protein>
<dbReference type="InterPro" id="IPR051974">
    <property type="entry name" value="PUF60_regulator"/>
</dbReference>
<dbReference type="InterPro" id="IPR012677">
    <property type="entry name" value="Nucleotide-bd_a/b_plait_sf"/>
</dbReference>
<feature type="domain" description="RRM" evidence="9">
    <location>
        <begin position="326"/>
        <end position="410"/>
    </location>
</feature>
<dbReference type="SUPFAM" id="SSF54928">
    <property type="entry name" value="RNA-binding domain, RBD"/>
    <property type="match status" value="1"/>
</dbReference>
<dbReference type="EMBL" id="KZ345632">
    <property type="protein sequence ID" value="PIO72628.1"/>
    <property type="molecule type" value="Genomic_DNA"/>
</dbReference>
<dbReference type="GO" id="GO:0003723">
    <property type="term" value="F:RNA binding"/>
    <property type="evidence" value="ECO:0007669"/>
    <property type="project" value="UniProtKB-UniRule"/>
</dbReference>
<dbReference type="AlphaFoldDB" id="A0A2G9UQU7"/>
<evidence type="ECO:0000256" key="3">
    <source>
        <dbReference type="ARBA" id="ARBA00022664"/>
    </source>
</evidence>